<reference evidence="1" key="1">
    <citation type="submission" date="2022-07" db="EMBL/GenBank/DDBJ databases">
        <title>Characterization of the Novel Bacterium Alteromonas immobilis LMIT006 and Alteromonas gregis LMIT007.</title>
        <authorList>
            <person name="Lin X."/>
        </authorList>
    </citation>
    <scope>NUCLEOTIDE SEQUENCE</scope>
    <source>
        <strain evidence="1">LMIT007</strain>
    </source>
</reference>
<protein>
    <submittedName>
        <fullName evidence="1">Uncharacterized protein</fullName>
    </submittedName>
</protein>
<organism evidence="1 2">
    <name type="scientific">Opacimonas viscosa</name>
    <dbReference type="NCBI Taxonomy" id="2961944"/>
    <lineage>
        <taxon>Bacteria</taxon>
        <taxon>Pseudomonadati</taxon>
        <taxon>Pseudomonadota</taxon>
        <taxon>Gammaproteobacteria</taxon>
        <taxon>Alteromonadales</taxon>
        <taxon>Alteromonadaceae</taxon>
        <taxon>Opacimonas</taxon>
    </lineage>
</organism>
<evidence type="ECO:0000313" key="2">
    <source>
        <dbReference type="Proteomes" id="UP001165413"/>
    </source>
</evidence>
<sequence length="105" mass="12110">MLSHEFTPPALAEINTNLEGLLHTSNESADLNDEKMSVALKLVNVRCTFIDNYLRDDQIKNKQGFIEKELLSQKYLEELFANLRDATQQTLAQLKRARRDIKKFG</sequence>
<keyword evidence="2" id="KW-1185">Reference proteome</keyword>
<gene>
    <name evidence="1" type="ORF">NLF92_02535</name>
</gene>
<dbReference type="AlphaFoldDB" id="A0AA41X0U9"/>
<dbReference type="EMBL" id="JANATA010000002">
    <property type="protein sequence ID" value="MCP3427817.1"/>
    <property type="molecule type" value="Genomic_DNA"/>
</dbReference>
<evidence type="ECO:0000313" key="1">
    <source>
        <dbReference type="EMBL" id="MCP3427817.1"/>
    </source>
</evidence>
<dbReference type="Proteomes" id="UP001165413">
    <property type="component" value="Unassembled WGS sequence"/>
</dbReference>
<name>A0AA41X0U9_9ALTE</name>
<comment type="caution">
    <text evidence="1">The sequence shown here is derived from an EMBL/GenBank/DDBJ whole genome shotgun (WGS) entry which is preliminary data.</text>
</comment>
<dbReference type="RefSeq" id="WP_254098538.1">
    <property type="nucleotide sequence ID" value="NZ_JANATA010000002.1"/>
</dbReference>
<accession>A0AA41X0U9</accession>
<proteinExistence type="predicted"/>